<keyword evidence="4 6" id="KW-1133">Transmembrane helix</keyword>
<keyword evidence="3 6" id="KW-0812">Transmembrane</keyword>
<sequence>MSSLRRRAPLLVWLAVLIGSLIVIARTSFVADMSAFLPAAPDAGQRMLIEQLRDGTLARLMIVGIEGGTPEARHTASKKLAAALRKEEEFLTVQNGEAETLRRDQEFWFNNRYLLSATVSPERFSTEGLRAAIDETLLNLSGSAGLMLKGLLTRDPTGEALTLVDDLQQQGGPRQAGGVWVSRDGQRALLLLQTRAAGSDTDALAHAISTIEQHFASVKQADQRVVMSGAGVFSVQSRDRIKQETSQLASLSTLFIVVLLLSIYRSPRLLALGMLPVVTGALIGVAAVSLGFGHVHGLTLGFGTTLIGEAVDYGIYFFVQTGSNDARGAWQQRFWRTVTLGVLTSICGFGALLVSGFPGLAQLGLYSIAGLIAAALTARFVMPQLMPARLNMRKVEPLGARLQRFVDWLVRMRPVLLILIAACAVLLIVRHDRIWNHSISALNPVPEEAQQLDGELRRELGAPDTRYLLVRNVPDAQTALQAAEAITPALQALTDRKALGGFDSPARLLPSDVTQQQRQAALPTPDVLKQRLAAALKGAPLNADKLEAFIDDVAAARTRPLLTRADLNGTASALALDAMLVRRSEGYSLLIPLRASVGRDIDAKAVREALDKAGQPELLLVDLRGQAESLYGTYLDEAIKLSAWGFAGILLLFVISLRSIKRVLQLMLPLAGTVVLVMAGMILLGQALSILHLIGLLLSVAIGSNYALFFHQGNDAGQDTVAERQRTLVSLAMANIATVVGFGLLATSSVSVLQALGGTVGPGALLSLLLAAAFATHHNSQSTQESA</sequence>
<dbReference type="SUPFAM" id="SSF82866">
    <property type="entry name" value="Multidrug efflux transporter AcrB transmembrane domain"/>
    <property type="match status" value="2"/>
</dbReference>
<dbReference type="PANTHER" id="PTHR33406">
    <property type="entry name" value="MEMBRANE PROTEIN MJ1562-RELATED"/>
    <property type="match status" value="1"/>
</dbReference>
<dbReference type="RefSeq" id="WP_345534125.1">
    <property type="nucleotide sequence ID" value="NZ_BAABLD010000015.1"/>
</dbReference>
<protein>
    <submittedName>
        <fullName evidence="8">MMPL family transporter</fullName>
    </submittedName>
</protein>
<feature type="transmembrane region" description="Helical" evidence="6">
    <location>
        <begin position="340"/>
        <end position="357"/>
    </location>
</feature>
<keyword evidence="5 6" id="KW-0472">Membrane</keyword>
<feature type="transmembrane region" description="Helical" evidence="6">
    <location>
        <begin position="690"/>
        <end position="708"/>
    </location>
</feature>
<evidence type="ECO:0000256" key="4">
    <source>
        <dbReference type="ARBA" id="ARBA00022989"/>
    </source>
</evidence>
<comment type="caution">
    <text evidence="8">The sequence shown here is derived from an EMBL/GenBank/DDBJ whole genome shotgun (WGS) entry which is preliminary data.</text>
</comment>
<feature type="transmembrane region" description="Helical" evidence="6">
    <location>
        <begin position="269"/>
        <end position="292"/>
    </location>
</feature>
<evidence type="ECO:0000256" key="3">
    <source>
        <dbReference type="ARBA" id="ARBA00022692"/>
    </source>
</evidence>
<feature type="transmembrane region" description="Helical" evidence="6">
    <location>
        <begin position="752"/>
        <end position="775"/>
    </location>
</feature>
<dbReference type="EMBL" id="BAABLD010000015">
    <property type="protein sequence ID" value="GAA5169943.1"/>
    <property type="molecule type" value="Genomic_DNA"/>
</dbReference>
<gene>
    <name evidence="8" type="ORF">GCM10025770_32140</name>
</gene>
<feature type="transmembrane region" description="Helical" evidence="6">
    <location>
        <begin position="246"/>
        <end position="264"/>
    </location>
</feature>
<reference evidence="9" key="1">
    <citation type="journal article" date="2019" name="Int. J. Syst. Evol. Microbiol.">
        <title>The Global Catalogue of Microorganisms (GCM) 10K type strain sequencing project: providing services to taxonomists for standard genome sequencing and annotation.</title>
        <authorList>
            <consortium name="The Broad Institute Genomics Platform"/>
            <consortium name="The Broad Institute Genome Sequencing Center for Infectious Disease"/>
            <person name="Wu L."/>
            <person name="Ma J."/>
        </authorList>
    </citation>
    <scope>NUCLEOTIDE SEQUENCE [LARGE SCALE GENOMIC DNA]</scope>
    <source>
        <strain evidence="9">JCM 18715</strain>
    </source>
</reference>
<feature type="transmembrane region" description="Helical" evidence="6">
    <location>
        <begin position="363"/>
        <end position="382"/>
    </location>
</feature>
<dbReference type="InterPro" id="IPR050545">
    <property type="entry name" value="Mycobact_MmpL"/>
</dbReference>
<keyword evidence="9" id="KW-1185">Reference proteome</keyword>
<keyword evidence="2" id="KW-1003">Cell membrane</keyword>
<evidence type="ECO:0000313" key="8">
    <source>
        <dbReference type="EMBL" id="GAA5169943.1"/>
    </source>
</evidence>
<evidence type="ECO:0000256" key="5">
    <source>
        <dbReference type="ARBA" id="ARBA00023136"/>
    </source>
</evidence>
<organism evidence="8 9">
    <name type="scientific">Viridibacterium curvum</name>
    <dbReference type="NCBI Taxonomy" id="1101404"/>
    <lineage>
        <taxon>Bacteria</taxon>
        <taxon>Pseudomonadati</taxon>
        <taxon>Pseudomonadota</taxon>
        <taxon>Betaproteobacteria</taxon>
        <taxon>Rhodocyclales</taxon>
        <taxon>Rhodocyclaceae</taxon>
        <taxon>Viridibacterium</taxon>
    </lineage>
</organism>
<name>A0ABP9R0D0_9RHOO</name>
<evidence type="ECO:0000256" key="2">
    <source>
        <dbReference type="ARBA" id="ARBA00022475"/>
    </source>
</evidence>
<evidence type="ECO:0000256" key="6">
    <source>
        <dbReference type="SAM" id="Phobius"/>
    </source>
</evidence>
<feature type="transmembrane region" description="Helical" evidence="6">
    <location>
        <begin position="298"/>
        <end position="319"/>
    </location>
</feature>
<proteinExistence type="predicted"/>
<feature type="domain" description="Membrane transport protein MMPL" evidence="7">
    <location>
        <begin position="178"/>
        <end position="386"/>
    </location>
</feature>
<dbReference type="Pfam" id="PF03176">
    <property type="entry name" value="MMPL"/>
    <property type="match status" value="1"/>
</dbReference>
<dbReference type="InterPro" id="IPR004869">
    <property type="entry name" value="MMPL_dom"/>
</dbReference>
<evidence type="ECO:0000259" key="7">
    <source>
        <dbReference type="Pfam" id="PF03176"/>
    </source>
</evidence>
<feature type="transmembrane region" description="Helical" evidence="6">
    <location>
        <begin position="666"/>
        <end position="684"/>
    </location>
</feature>
<feature type="transmembrane region" description="Helical" evidence="6">
    <location>
        <begin position="728"/>
        <end position="746"/>
    </location>
</feature>
<evidence type="ECO:0000256" key="1">
    <source>
        <dbReference type="ARBA" id="ARBA00004651"/>
    </source>
</evidence>
<evidence type="ECO:0000313" key="9">
    <source>
        <dbReference type="Proteomes" id="UP001500547"/>
    </source>
</evidence>
<dbReference type="Gene3D" id="1.20.1640.10">
    <property type="entry name" value="Multidrug efflux transporter AcrB transmembrane domain"/>
    <property type="match status" value="2"/>
</dbReference>
<dbReference type="PANTHER" id="PTHR33406:SF13">
    <property type="entry name" value="MEMBRANE PROTEIN YDFJ"/>
    <property type="match status" value="1"/>
</dbReference>
<feature type="transmembrane region" description="Helical" evidence="6">
    <location>
        <begin position="408"/>
        <end position="429"/>
    </location>
</feature>
<accession>A0ABP9R0D0</accession>
<dbReference type="Proteomes" id="UP001500547">
    <property type="component" value="Unassembled WGS sequence"/>
</dbReference>
<comment type="subcellular location">
    <subcellularLocation>
        <location evidence="1">Cell membrane</location>
        <topology evidence="1">Multi-pass membrane protein</topology>
    </subcellularLocation>
</comment>